<gene>
    <name evidence="2" type="ORF">NC99_45060</name>
</gene>
<keyword evidence="3" id="KW-1185">Reference proteome</keyword>
<comment type="caution">
    <text evidence="2">The sequence shown here is derived from an EMBL/GenBank/DDBJ whole genome shotgun (WGS) entry which is preliminary data.</text>
</comment>
<dbReference type="RefSeq" id="WP_053188625.1">
    <property type="nucleotide sequence ID" value="NZ_LGIA01000216.1"/>
</dbReference>
<protein>
    <recommendedName>
        <fullName evidence="4">PKD domain-containing protein</fullName>
    </recommendedName>
</protein>
<evidence type="ECO:0000256" key="1">
    <source>
        <dbReference type="SAM" id="SignalP"/>
    </source>
</evidence>
<feature type="chain" id="PRO_5005591051" description="PKD domain-containing protein" evidence="1">
    <location>
        <begin position="19"/>
        <end position="247"/>
    </location>
</feature>
<keyword evidence="1" id="KW-0732">Signal</keyword>
<dbReference type="PROSITE" id="PS51257">
    <property type="entry name" value="PROKAR_LIPOPROTEIN"/>
    <property type="match status" value="1"/>
</dbReference>
<organism evidence="2 3">
    <name type="scientific">Sunxiuqinia dokdonensis</name>
    <dbReference type="NCBI Taxonomy" id="1409788"/>
    <lineage>
        <taxon>Bacteria</taxon>
        <taxon>Pseudomonadati</taxon>
        <taxon>Bacteroidota</taxon>
        <taxon>Bacteroidia</taxon>
        <taxon>Marinilabiliales</taxon>
        <taxon>Prolixibacteraceae</taxon>
        <taxon>Sunxiuqinia</taxon>
    </lineage>
</organism>
<accession>A0A0L8V2H1</accession>
<dbReference type="InterPro" id="IPR013783">
    <property type="entry name" value="Ig-like_fold"/>
</dbReference>
<reference evidence="3" key="1">
    <citation type="submission" date="2015-07" db="EMBL/GenBank/DDBJ databases">
        <title>Genome sequencing of Sunxiuqinia dokdonensis strain SK.</title>
        <authorList>
            <person name="Ahn S."/>
            <person name="Kim B.-C."/>
        </authorList>
    </citation>
    <scope>NUCLEOTIDE SEQUENCE [LARGE SCALE GENOMIC DNA]</scope>
    <source>
        <strain evidence="3">SK</strain>
    </source>
</reference>
<dbReference type="Gene3D" id="2.60.40.10">
    <property type="entry name" value="Immunoglobulins"/>
    <property type="match status" value="1"/>
</dbReference>
<dbReference type="InterPro" id="IPR035986">
    <property type="entry name" value="PKD_dom_sf"/>
</dbReference>
<sequence length="247" mass="28939">MRKFLLLLLACIGLFSCAKDEVPALFPVAQFETEETYYDDGDVIQFINTSEKASYYLWSFGHTKFSNEPNPEYTIDLKDFLGYKFTAELNAYSADGLKESCSKDFIISKRILLDLHILRMEESLAESIATPSEQQSNLIVYMGPVNEPFEWIVPEQTLPPLKLNIESGYPQKLYVMRTWPRVAMNNEWWFIRLSIQPEEEDADHRMLIKEFRFNPCKTDFVMNEDDIRQFVIEDEEMAIAIDFLYIN</sequence>
<proteinExistence type="predicted"/>
<dbReference type="STRING" id="1409788.NC99_45060"/>
<evidence type="ECO:0000313" key="3">
    <source>
        <dbReference type="Proteomes" id="UP000036958"/>
    </source>
</evidence>
<name>A0A0L8V2H1_9BACT</name>
<evidence type="ECO:0000313" key="2">
    <source>
        <dbReference type="EMBL" id="KOH42670.1"/>
    </source>
</evidence>
<dbReference type="SUPFAM" id="SSF49299">
    <property type="entry name" value="PKD domain"/>
    <property type="match status" value="1"/>
</dbReference>
<dbReference type="EMBL" id="LGIA01000216">
    <property type="protein sequence ID" value="KOH42670.1"/>
    <property type="molecule type" value="Genomic_DNA"/>
</dbReference>
<dbReference type="Proteomes" id="UP000036958">
    <property type="component" value="Unassembled WGS sequence"/>
</dbReference>
<dbReference type="OrthoDB" id="7443339at2"/>
<dbReference type="AlphaFoldDB" id="A0A0L8V2H1"/>
<evidence type="ECO:0008006" key="4">
    <source>
        <dbReference type="Google" id="ProtNLM"/>
    </source>
</evidence>
<feature type="signal peptide" evidence="1">
    <location>
        <begin position="1"/>
        <end position="18"/>
    </location>
</feature>